<dbReference type="Pfam" id="PF00106">
    <property type="entry name" value="adh_short"/>
    <property type="match status" value="1"/>
</dbReference>
<organism evidence="1 2">
    <name type="scientific">Amycolatopsis acidicola</name>
    <dbReference type="NCBI Taxonomy" id="2596893"/>
    <lineage>
        <taxon>Bacteria</taxon>
        <taxon>Bacillati</taxon>
        <taxon>Actinomycetota</taxon>
        <taxon>Actinomycetes</taxon>
        <taxon>Pseudonocardiales</taxon>
        <taxon>Pseudonocardiaceae</taxon>
        <taxon>Amycolatopsis</taxon>
    </lineage>
</organism>
<dbReference type="RefSeq" id="WP_144747417.1">
    <property type="nucleotide sequence ID" value="NZ_VMNW02000029.1"/>
</dbReference>
<comment type="caution">
    <text evidence="1">The sequence shown here is derived from an EMBL/GenBank/DDBJ whole genome shotgun (WGS) entry which is preliminary data.</text>
</comment>
<protein>
    <submittedName>
        <fullName evidence="1">SDR family NAD(P)-dependent oxidoreductase</fullName>
    </submittedName>
</protein>
<dbReference type="Gene3D" id="3.40.50.720">
    <property type="entry name" value="NAD(P)-binding Rossmann-like Domain"/>
    <property type="match status" value="1"/>
</dbReference>
<proteinExistence type="predicted"/>
<dbReference type="Proteomes" id="UP000319769">
    <property type="component" value="Unassembled WGS sequence"/>
</dbReference>
<dbReference type="PANTHER" id="PTHR43431">
    <property type="entry name" value="OXIDOREDUCTASE, SHORT CHAIN DEHYDROGENASE/REDUCTASE FAMILY (AFU_ORTHOLOGUE AFUA_5G14000)"/>
    <property type="match status" value="1"/>
</dbReference>
<dbReference type="OrthoDB" id="9799818at2"/>
<name>A0A5N0UZX7_9PSEU</name>
<accession>A0A5N0UZX7</accession>
<dbReference type="InterPro" id="IPR002347">
    <property type="entry name" value="SDR_fam"/>
</dbReference>
<evidence type="ECO:0000313" key="1">
    <source>
        <dbReference type="EMBL" id="KAA9159417.1"/>
    </source>
</evidence>
<dbReference type="EMBL" id="VMNW02000029">
    <property type="protein sequence ID" value="KAA9159417.1"/>
    <property type="molecule type" value="Genomic_DNA"/>
</dbReference>
<dbReference type="PANTHER" id="PTHR43431:SF7">
    <property type="entry name" value="OXIDOREDUCTASE, SHORT CHAIN DEHYDROGENASE_REDUCTASE FAMILY (AFU_ORTHOLOGUE AFUA_5G14000)"/>
    <property type="match status" value="1"/>
</dbReference>
<dbReference type="SUPFAM" id="SSF51735">
    <property type="entry name" value="NAD(P)-binding Rossmann-fold domains"/>
    <property type="match status" value="1"/>
</dbReference>
<keyword evidence="2" id="KW-1185">Reference proteome</keyword>
<sequence>MTTPGPVLIIGAGPGIGDALARRFGREGHPVGLLARNDDRLAVQARELDTDGIRVAWAAADILDVDALRTGITQLTDTLGEPEVVVFSPHPDVNLIKPVLDTGPADLRNSLALNVVGAAAVVGAVVPGMRAKGRGVLLFTTGSGGLNPNADRAVSGVTTTAQTVYARLLAEALAPTGVRVHHVVIVGPVGPGRRHEPAAVAEHLWQQYAGNGDTYTEIH</sequence>
<reference evidence="1" key="1">
    <citation type="submission" date="2019-09" db="EMBL/GenBank/DDBJ databases">
        <authorList>
            <person name="Teo W.F.A."/>
            <person name="Duangmal K."/>
        </authorList>
    </citation>
    <scope>NUCLEOTIDE SEQUENCE [LARGE SCALE GENOMIC DNA]</scope>
    <source>
        <strain evidence="1">K81G1</strain>
    </source>
</reference>
<gene>
    <name evidence="1" type="ORF">FPZ12_020115</name>
</gene>
<evidence type="ECO:0000313" key="2">
    <source>
        <dbReference type="Proteomes" id="UP000319769"/>
    </source>
</evidence>
<dbReference type="AlphaFoldDB" id="A0A5N0UZX7"/>
<dbReference type="InterPro" id="IPR036291">
    <property type="entry name" value="NAD(P)-bd_dom_sf"/>
</dbReference>